<accession>A0ABS9U352</accession>
<sequence length="531" mass="52375">MTRESKASTTTKRRLRRALGVAAGVVVLGAGTGLVVAASSVPNPAALRPGTPPSVDVPVGQTVGVCPGPAELLQGTPVQGDPQFSPASTTASSLLTAAVMGEPSGALPASSINGVDGSVLQKVSDSQKASATPSASAPAVVASRATTGPALLTASALEDRPSSAAALFRYSATDGDLRGLAAGPCASPSNDLWLGGASTLVGRTSVLYLTNPTTTPASVDLDFYGDQPLGQAPAGSRGIQVPPGSTKSFVLGGFEPGQRNLSVHVRSSGGPVAAVVQQSTLRGLTPGGVDFLTPVAAPSTRAVATGVELQDPAASSALASQDGFDDATAALQVTVPGAANAVVQIRVFGPNGPVTLPSGAVFTAKAGSVTEIPLSGLPAGKYSISAASDVSFTASVRMVKGTSTAVPLDFAVSGAQPRLGNGHLVPVGETGQRTLVFAVPDGRAKVSATPISDDGKLHAPVTLDVAGGTTATLQVPDTVDGAKTVAYSISSSGDPAYGSLLLEADQGNGISVASILPPAGGRETIPVTLGY</sequence>
<dbReference type="InterPro" id="IPR043777">
    <property type="entry name" value="DUF5719"/>
</dbReference>
<comment type="caution">
    <text evidence="1">The sequence shown here is derived from an EMBL/GenBank/DDBJ whole genome shotgun (WGS) entry which is preliminary data.</text>
</comment>
<protein>
    <submittedName>
        <fullName evidence="1">DUF5719 family protein</fullName>
    </submittedName>
</protein>
<evidence type="ECO:0000313" key="2">
    <source>
        <dbReference type="Proteomes" id="UP001202922"/>
    </source>
</evidence>
<dbReference type="Pfam" id="PF18986">
    <property type="entry name" value="DUF5719"/>
    <property type="match status" value="1"/>
</dbReference>
<proteinExistence type="predicted"/>
<dbReference type="Proteomes" id="UP001202922">
    <property type="component" value="Unassembled WGS sequence"/>
</dbReference>
<name>A0ABS9U352_9MICC</name>
<dbReference type="EMBL" id="JAKZBV010000001">
    <property type="protein sequence ID" value="MCH6471119.1"/>
    <property type="molecule type" value="Genomic_DNA"/>
</dbReference>
<dbReference type="RefSeq" id="WP_241054727.1">
    <property type="nucleotide sequence ID" value="NZ_JAKZBV010000001.1"/>
</dbReference>
<keyword evidence="2" id="KW-1185">Reference proteome</keyword>
<reference evidence="1 2" key="1">
    <citation type="submission" date="2022-03" db="EMBL/GenBank/DDBJ databases">
        <title>Sinomonas sp. isolated from a soil.</title>
        <authorList>
            <person name="Han J."/>
            <person name="Kim D.-U."/>
        </authorList>
    </citation>
    <scope>NUCLEOTIDE SEQUENCE [LARGE SCALE GENOMIC DNA]</scope>
    <source>
        <strain evidence="1 2">5-5</strain>
    </source>
</reference>
<organism evidence="1 2">
    <name type="scientific">Sinomonas terrae</name>
    <dbReference type="NCBI Taxonomy" id="2908838"/>
    <lineage>
        <taxon>Bacteria</taxon>
        <taxon>Bacillati</taxon>
        <taxon>Actinomycetota</taxon>
        <taxon>Actinomycetes</taxon>
        <taxon>Micrococcales</taxon>
        <taxon>Micrococcaceae</taxon>
        <taxon>Sinomonas</taxon>
    </lineage>
</organism>
<gene>
    <name evidence="1" type="ORF">L0M17_14220</name>
</gene>
<evidence type="ECO:0000313" key="1">
    <source>
        <dbReference type="EMBL" id="MCH6471119.1"/>
    </source>
</evidence>